<organism evidence="1 2">
    <name type="scientific">Periconia digitata</name>
    <dbReference type="NCBI Taxonomy" id="1303443"/>
    <lineage>
        <taxon>Eukaryota</taxon>
        <taxon>Fungi</taxon>
        <taxon>Dikarya</taxon>
        <taxon>Ascomycota</taxon>
        <taxon>Pezizomycotina</taxon>
        <taxon>Dothideomycetes</taxon>
        <taxon>Pleosporomycetidae</taxon>
        <taxon>Pleosporales</taxon>
        <taxon>Massarineae</taxon>
        <taxon>Periconiaceae</taxon>
        <taxon>Periconia</taxon>
    </lineage>
</organism>
<proteinExistence type="predicted"/>
<name>A0A9W4USG6_9PLEO</name>
<protein>
    <submittedName>
        <fullName evidence="1">Uncharacterized protein</fullName>
    </submittedName>
</protein>
<comment type="caution">
    <text evidence="1">The sequence shown here is derived from an EMBL/GenBank/DDBJ whole genome shotgun (WGS) entry which is preliminary data.</text>
</comment>
<keyword evidence="2" id="KW-1185">Reference proteome</keyword>
<dbReference type="AlphaFoldDB" id="A0A9W4USG6"/>
<dbReference type="Proteomes" id="UP001152607">
    <property type="component" value="Unassembled WGS sequence"/>
</dbReference>
<dbReference type="EMBL" id="CAOQHR010000010">
    <property type="protein sequence ID" value="CAI6340302.1"/>
    <property type="molecule type" value="Genomic_DNA"/>
</dbReference>
<sequence>MRHSFDFTAIAILCMRAHGVARSCRRIQATRGRNVGWAGGFIMTYRCRIVLVYSKVSDLERIQPRSESSSSCSPGRIGLGRLIYLCSCLLFETMSNSG</sequence>
<evidence type="ECO:0000313" key="2">
    <source>
        <dbReference type="Proteomes" id="UP001152607"/>
    </source>
</evidence>
<accession>A0A9W4USG6</accession>
<gene>
    <name evidence="1" type="ORF">PDIGIT_LOCUS13477</name>
</gene>
<evidence type="ECO:0000313" key="1">
    <source>
        <dbReference type="EMBL" id="CAI6340302.1"/>
    </source>
</evidence>
<reference evidence="1" key="1">
    <citation type="submission" date="2023-01" db="EMBL/GenBank/DDBJ databases">
        <authorList>
            <person name="Van Ghelder C."/>
            <person name="Rancurel C."/>
        </authorList>
    </citation>
    <scope>NUCLEOTIDE SEQUENCE</scope>
    <source>
        <strain evidence="1">CNCM I-4278</strain>
    </source>
</reference>